<evidence type="ECO:0000313" key="2">
    <source>
        <dbReference type="EMBL" id="TPX42891.1"/>
    </source>
</evidence>
<dbReference type="Proteomes" id="UP000320475">
    <property type="component" value="Unassembled WGS sequence"/>
</dbReference>
<evidence type="ECO:0000256" key="1">
    <source>
        <dbReference type="SAM" id="MobiDB-lite"/>
    </source>
</evidence>
<protein>
    <submittedName>
        <fullName evidence="2">Uncharacterized protein</fullName>
    </submittedName>
</protein>
<feature type="region of interest" description="Disordered" evidence="1">
    <location>
        <begin position="1"/>
        <end position="59"/>
    </location>
</feature>
<dbReference type="VEuPathDB" id="FungiDB:SeMB42_g04539"/>
<feature type="compositionally biased region" description="Low complexity" evidence="1">
    <location>
        <begin position="39"/>
        <end position="49"/>
    </location>
</feature>
<reference evidence="2 3" key="1">
    <citation type="journal article" date="2019" name="Sci. Rep.">
        <title>Comparative genomics of chytrid fungi reveal insights into the obligate biotrophic and pathogenic lifestyle of Synchytrium endobioticum.</title>
        <authorList>
            <person name="van de Vossenberg B.T.L.H."/>
            <person name="Warris S."/>
            <person name="Nguyen H.D.T."/>
            <person name="van Gent-Pelzer M.P.E."/>
            <person name="Joly D.L."/>
            <person name="van de Geest H.C."/>
            <person name="Bonants P.J.M."/>
            <person name="Smith D.S."/>
            <person name="Levesque C.A."/>
            <person name="van der Lee T.A.J."/>
        </authorList>
    </citation>
    <scope>NUCLEOTIDE SEQUENCE [LARGE SCALE GENOMIC DNA]</scope>
    <source>
        <strain evidence="2 3">LEV6574</strain>
    </source>
</reference>
<proteinExistence type="predicted"/>
<name>A0A507CV16_9FUNG</name>
<feature type="compositionally biased region" description="Polar residues" evidence="1">
    <location>
        <begin position="10"/>
        <end position="19"/>
    </location>
</feature>
<feature type="compositionally biased region" description="Basic and acidic residues" evidence="1">
    <location>
        <begin position="494"/>
        <end position="504"/>
    </location>
</feature>
<evidence type="ECO:0000313" key="3">
    <source>
        <dbReference type="Proteomes" id="UP000320475"/>
    </source>
</evidence>
<organism evidence="2 3">
    <name type="scientific">Synchytrium endobioticum</name>
    <dbReference type="NCBI Taxonomy" id="286115"/>
    <lineage>
        <taxon>Eukaryota</taxon>
        <taxon>Fungi</taxon>
        <taxon>Fungi incertae sedis</taxon>
        <taxon>Chytridiomycota</taxon>
        <taxon>Chytridiomycota incertae sedis</taxon>
        <taxon>Chytridiomycetes</taxon>
        <taxon>Synchytriales</taxon>
        <taxon>Synchytriaceae</taxon>
        <taxon>Synchytrium</taxon>
    </lineage>
</organism>
<dbReference type="EMBL" id="QEAM01000248">
    <property type="protein sequence ID" value="TPX42891.1"/>
    <property type="molecule type" value="Genomic_DNA"/>
</dbReference>
<comment type="caution">
    <text evidence="2">The sequence shown here is derived from an EMBL/GenBank/DDBJ whole genome shotgun (WGS) entry which is preliminary data.</text>
</comment>
<dbReference type="AlphaFoldDB" id="A0A507CV16"/>
<dbReference type="OrthoDB" id="2141068at2759"/>
<feature type="region of interest" description="Disordered" evidence="1">
    <location>
        <begin position="457"/>
        <end position="504"/>
    </location>
</feature>
<feature type="region of interest" description="Disordered" evidence="1">
    <location>
        <begin position="292"/>
        <end position="347"/>
    </location>
</feature>
<accession>A0A507CV16</accession>
<gene>
    <name evidence="2" type="ORF">SeLEV6574_g05355</name>
</gene>
<feature type="compositionally biased region" description="Polar residues" evidence="1">
    <location>
        <begin position="292"/>
        <end position="306"/>
    </location>
</feature>
<sequence>MQSVVHVATSRASSPSINTKPVRPGTGTGMGMPAHSPVTGTMNTSSSSTAAMPVPTSQPSRANAVRHLHHNITHASFMNHRNDGQLSPQIRQLILDKGLERTFKYEPEKVTARTNDAIEVRDYMRLASERSKRSKAVSSCGFCADTKDIYKALGDPILNSEALILQDPMHLDSSLSEQAITEQVVEAEEDKVYFEKVAQGLERIATVQPRRSNGQTYLKDRVVKSTSRVHSVKFGISYLEICDQLDKQIQATVERSKSPQPSIRLDVFNTTKQAYYGGLLEKALNGRGRSALNASASKHNAGNAEQASDYHPHVEEAWSPRPTSPKSSDRKGQLSTTTPHTPIKYSTPRLPLALSQSHSLLSQQQFVTAPNNVTASIKSMEMILGLARERLVPDPIERLLHARDLINFEKDKITESLIEDMERQDAERHVMAVRKLRAFEINKNSTFESDMRKMREKASTRMAAAKDLSEHPGLSQCDPSSTRLQRSPLKASASKHDKLVVIPK</sequence>
<feature type="compositionally biased region" description="Basic and acidic residues" evidence="1">
    <location>
        <begin position="308"/>
        <end position="318"/>
    </location>
</feature>